<evidence type="ECO:0000313" key="2">
    <source>
        <dbReference type="EMBL" id="TWU74559.1"/>
    </source>
</evidence>
<dbReference type="Proteomes" id="UP000317257">
    <property type="component" value="Unassembled WGS sequence"/>
</dbReference>
<comment type="caution">
    <text evidence="2">The sequence shown here is derived from an EMBL/GenBank/DDBJ whole genome shotgun (WGS) entry which is preliminary data.</text>
</comment>
<dbReference type="AlphaFoldDB" id="A0A5C6GB28"/>
<accession>A0A5C6GB28</accession>
<protein>
    <recommendedName>
        <fullName evidence="4">CAIB/BAIF family enzyme</fullName>
    </recommendedName>
</protein>
<sequence length="397" mass="43042">MIPARGVQPEGGCIAVKIIDDDYTPLAPSATESNDTQVTADKTPGFLATDSKYTPQFKSAAALILSRIRRTNDCFGSSKETSSRINNEIGKKGVVGELVEPLTMPLSLDSAPSLRLATNTTHQEQIASVFSSLQRKRKPEVEVPNFMQSTIACPKSMIDSHFPPSLAERDKSKTASGNFQVPGGLASEATDGTIREARLSAITNGIAPAKAELLGFYAGLASDADRTQYFLGKKRTDLLNILSFCDQIRPQLLADILVSVSKRHPDLPIFDTPKWERPIPPPLGAQISAAVRSAGPVGRPRHSHSVLNSKSRQGQKNAKKALKRLMMAQHNVEPSEDDDVEEDVLPPGWPKPGGGLYSKLPPETEDRAFLADNNDDESFSHFMIDDLGKPMIISTCA</sequence>
<evidence type="ECO:0000256" key="1">
    <source>
        <dbReference type="SAM" id="MobiDB-lite"/>
    </source>
</evidence>
<gene>
    <name evidence="2" type="ORF">ED733_006278</name>
</gene>
<name>A0A5C6GB28_METRR</name>
<dbReference type="EMBL" id="SBHS01000011">
    <property type="protein sequence ID" value="TWU74559.1"/>
    <property type="molecule type" value="Genomic_DNA"/>
</dbReference>
<feature type="region of interest" description="Disordered" evidence="1">
    <location>
        <begin position="295"/>
        <end position="317"/>
    </location>
</feature>
<evidence type="ECO:0000313" key="3">
    <source>
        <dbReference type="Proteomes" id="UP000317257"/>
    </source>
</evidence>
<reference evidence="3" key="1">
    <citation type="submission" date="2018-12" db="EMBL/GenBank/DDBJ databases">
        <title>The complete genome of Metarhizium rileyi, a key fungal pathogen of Lepidoptera.</title>
        <authorList>
            <person name="Binneck E."/>
            <person name="Lastra C.C.L."/>
            <person name="Sosa-Gomez D.R."/>
        </authorList>
    </citation>
    <scope>NUCLEOTIDE SEQUENCE [LARGE SCALE GENOMIC DNA]</scope>
    <source>
        <strain evidence="3">Cep018-CH2</strain>
    </source>
</reference>
<organism evidence="2 3">
    <name type="scientific">Metarhizium rileyi (strain RCEF 4871)</name>
    <name type="common">Nomuraea rileyi</name>
    <dbReference type="NCBI Taxonomy" id="1649241"/>
    <lineage>
        <taxon>Eukaryota</taxon>
        <taxon>Fungi</taxon>
        <taxon>Dikarya</taxon>
        <taxon>Ascomycota</taxon>
        <taxon>Pezizomycotina</taxon>
        <taxon>Sordariomycetes</taxon>
        <taxon>Hypocreomycetidae</taxon>
        <taxon>Hypocreales</taxon>
        <taxon>Clavicipitaceae</taxon>
        <taxon>Metarhizium</taxon>
    </lineage>
</organism>
<evidence type="ECO:0008006" key="4">
    <source>
        <dbReference type="Google" id="ProtNLM"/>
    </source>
</evidence>
<feature type="compositionally biased region" description="Polar residues" evidence="1">
    <location>
        <begin position="305"/>
        <end position="316"/>
    </location>
</feature>
<proteinExistence type="predicted"/>
<feature type="region of interest" description="Disordered" evidence="1">
    <location>
        <begin position="165"/>
        <end position="186"/>
    </location>
</feature>